<dbReference type="RefSeq" id="WP_012383840.1">
    <property type="nucleotide sequence ID" value="NC_010581.1"/>
</dbReference>
<feature type="compositionally biased region" description="Polar residues" evidence="9">
    <location>
        <begin position="1"/>
        <end position="16"/>
    </location>
</feature>
<reference evidence="11" key="1">
    <citation type="submission" date="2008-03" db="EMBL/GenBank/DDBJ databases">
        <title>Complete sequence of chromosome of Beijerinckia indica subsp. indica ATCC 9039.</title>
        <authorList>
            <consortium name="US DOE Joint Genome Institute"/>
            <person name="Copeland A."/>
            <person name="Lucas S."/>
            <person name="Lapidus A."/>
            <person name="Glavina del Rio T."/>
            <person name="Dalin E."/>
            <person name="Tice H."/>
            <person name="Bruce D."/>
            <person name="Goodwin L."/>
            <person name="Pitluck S."/>
            <person name="LaButti K."/>
            <person name="Schmutz J."/>
            <person name="Larimer F."/>
            <person name="Land M."/>
            <person name="Hauser L."/>
            <person name="Kyrpides N."/>
            <person name="Mikhailova N."/>
            <person name="Dunfield P.F."/>
            <person name="Dedysh S.N."/>
            <person name="Liesack W."/>
            <person name="Saw J.H."/>
            <person name="Alam M."/>
            <person name="Chen Y."/>
            <person name="Murrell J.C."/>
            <person name="Richardson P."/>
        </authorList>
    </citation>
    <scope>NUCLEOTIDE SEQUENCE [LARGE SCALE GENOMIC DNA]</scope>
    <source>
        <strain evidence="11">ATCC 9039 / DSM 1715 / NCIMB 8712</strain>
    </source>
</reference>
<dbReference type="PRINTS" id="PR00385">
    <property type="entry name" value="P450"/>
</dbReference>
<dbReference type="PANTHER" id="PTHR24291">
    <property type="entry name" value="CYTOCHROME P450 FAMILY 4"/>
    <property type="match status" value="1"/>
</dbReference>
<dbReference type="KEGG" id="bid:Bind_0833"/>
<dbReference type="Proteomes" id="UP000001695">
    <property type="component" value="Chromosome"/>
</dbReference>
<evidence type="ECO:0000256" key="9">
    <source>
        <dbReference type="SAM" id="MobiDB-lite"/>
    </source>
</evidence>
<dbReference type="GO" id="GO:0016705">
    <property type="term" value="F:oxidoreductase activity, acting on paired donors, with incorporation or reduction of molecular oxygen"/>
    <property type="evidence" value="ECO:0007669"/>
    <property type="project" value="InterPro"/>
</dbReference>
<dbReference type="InterPro" id="IPR002401">
    <property type="entry name" value="Cyt_P450_E_grp-I"/>
</dbReference>
<evidence type="ECO:0000256" key="8">
    <source>
        <dbReference type="RuleBase" id="RU000461"/>
    </source>
</evidence>
<evidence type="ECO:0000313" key="10">
    <source>
        <dbReference type="EMBL" id="ACB94483.1"/>
    </source>
</evidence>
<dbReference type="Pfam" id="PF00067">
    <property type="entry name" value="p450"/>
    <property type="match status" value="1"/>
</dbReference>
<dbReference type="STRING" id="395963.Bind_0833"/>
<dbReference type="SUPFAM" id="SSF48264">
    <property type="entry name" value="Cytochrome P450"/>
    <property type="match status" value="1"/>
</dbReference>
<keyword evidence="2 7" id="KW-0349">Heme</keyword>
<dbReference type="InterPro" id="IPR017972">
    <property type="entry name" value="Cyt_P450_CS"/>
</dbReference>
<evidence type="ECO:0000256" key="7">
    <source>
        <dbReference type="PIRSR" id="PIRSR602401-1"/>
    </source>
</evidence>
<dbReference type="PANTHER" id="PTHR24291:SF50">
    <property type="entry name" value="BIFUNCTIONAL ALBAFLAVENONE MONOOXYGENASE_TERPENE SYNTHASE"/>
    <property type="match status" value="1"/>
</dbReference>
<dbReference type="PROSITE" id="PS00086">
    <property type="entry name" value="CYTOCHROME_P450"/>
    <property type="match status" value="1"/>
</dbReference>
<keyword evidence="3 7" id="KW-0479">Metal-binding</keyword>
<proteinExistence type="inferred from homology"/>
<feature type="region of interest" description="Disordered" evidence="9">
    <location>
        <begin position="1"/>
        <end position="28"/>
    </location>
</feature>
<dbReference type="AlphaFoldDB" id="B2IH70"/>
<keyword evidence="5 7" id="KW-0408">Iron</keyword>
<dbReference type="EMBL" id="CP001016">
    <property type="protein sequence ID" value="ACB94483.1"/>
    <property type="molecule type" value="Genomic_DNA"/>
</dbReference>
<reference evidence="10 11" key="2">
    <citation type="journal article" date="2010" name="J. Bacteriol.">
        <title>Complete genome sequence of Beijerinckia indica subsp. indica.</title>
        <authorList>
            <person name="Tamas I."/>
            <person name="Dedysh S.N."/>
            <person name="Liesack W."/>
            <person name="Stott M.B."/>
            <person name="Alam M."/>
            <person name="Murrell J.C."/>
            <person name="Dunfield P.F."/>
        </authorList>
    </citation>
    <scope>NUCLEOTIDE SEQUENCE [LARGE SCALE GENOMIC DNA]</scope>
    <source>
        <strain evidence="11">ATCC 9039 / DSM 1715 / NCIMB 8712</strain>
    </source>
</reference>
<comment type="cofactor">
    <cofactor evidence="7">
        <name>heme</name>
        <dbReference type="ChEBI" id="CHEBI:30413"/>
    </cofactor>
</comment>
<evidence type="ECO:0000256" key="5">
    <source>
        <dbReference type="ARBA" id="ARBA00023004"/>
    </source>
</evidence>
<dbReference type="SMR" id="B2IH70"/>
<dbReference type="HOGENOM" id="CLU_001570_5_1_5"/>
<protein>
    <submittedName>
        <fullName evidence="10">Cytochrome P450</fullName>
    </submittedName>
</protein>
<dbReference type="InterPro" id="IPR050196">
    <property type="entry name" value="Cytochrome_P450_Monoox"/>
</dbReference>
<keyword evidence="4 8" id="KW-0560">Oxidoreductase</keyword>
<dbReference type="PRINTS" id="PR00463">
    <property type="entry name" value="EP450I"/>
</dbReference>
<evidence type="ECO:0000256" key="6">
    <source>
        <dbReference type="ARBA" id="ARBA00023033"/>
    </source>
</evidence>
<evidence type="ECO:0000256" key="4">
    <source>
        <dbReference type="ARBA" id="ARBA00023002"/>
    </source>
</evidence>
<dbReference type="InterPro" id="IPR036396">
    <property type="entry name" value="Cyt_P450_sf"/>
</dbReference>
<gene>
    <name evidence="10" type="ordered locus">Bind_0833</name>
</gene>
<dbReference type="GO" id="GO:0005506">
    <property type="term" value="F:iron ion binding"/>
    <property type="evidence" value="ECO:0007669"/>
    <property type="project" value="InterPro"/>
</dbReference>
<dbReference type="Gene3D" id="1.10.630.10">
    <property type="entry name" value="Cytochrome P450"/>
    <property type="match status" value="1"/>
</dbReference>
<feature type="binding site" description="axial binding residue" evidence="7">
    <location>
        <position position="419"/>
    </location>
    <ligand>
        <name>heme</name>
        <dbReference type="ChEBI" id="CHEBI:30413"/>
    </ligand>
    <ligandPart>
        <name>Fe</name>
        <dbReference type="ChEBI" id="CHEBI:18248"/>
    </ligandPart>
</feature>
<dbReference type="eggNOG" id="COG2124">
    <property type="taxonomic scope" value="Bacteria"/>
</dbReference>
<name>B2IH70_BEII9</name>
<comment type="similarity">
    <text evidence="1 8">Belongs to the cytochrome P450 family.</text>
</comment>
<accession>B2IH70</accession>
<dbReference type="InterPro" id="IPR001128">
    <property type="entry name" value="Cyt_P450"/>
</dbReference>
<keyword evidence="11" id="KW-1185">Reference proteome</keyword>
<evidence type="ECO:0000256" key="3">
    <source>
        <dbReference type="ARBA" id="ARBA00022723"/>
    </source>
</evidence>
<sequence>MRQSINRATHTPSGQASKPLYPPAPRPQKAPLGPFTMLRLLRRNPIETWTEAHFQLPILIGPTILGQVAVLNDPAAIRRVFVDNASNYHKDRLQKRILGPGLGQSVLIAEDADWRLQRRILAPLFTPKTVATFAKATQECASEMVARWQRLPEESPLDIHQEMTKITLEILGRTLFADGLDRRPEEVTAAMTRYFETIGSLDPFDLLDLPNWLPRWNQWRAKSALDFLGDTVSALISRRKRLLARGVPNLQRDLLTLLLEAEDPETGVGLTETEVQANIVAFIGAGHETTANALTWSLYLLSLSEEWRARLAAEADRVLDMPVESQAEHLIETRAVIEEAMRLYPPVASLSREALDYDDLAGRRIRKGTVVMVSQWVLHRHRLLWEDPDRFDPTRFLPGQREKIDRFAYLPFGAGPRVCIGAGFAMQEATLVLAQILRAVRLETKKGFKAEPVQHITLRPRGGMPMILHHRLQRHGKIRH</sequence>
<evidence type="ECO:0000256" key="2">
    <source>
        <dbReference type="ARBA" id="ARBA00022617"/>
    </source>
</evidence>
<keyword evidence="6 8" id="KW-0503">Monooxygenase</keyword>
<evidence type="ECO:0000313" key="11">
    <source>
        <dbReference type="Proteomes" id="UP000001695"/>
    </source>
</evidence>
<organism evidence="10 11">
    <name type="scientific">Beijerinckia indica subsp. indica (strain ATCC 9039 / DSM 1715 / NCIMB 8712)</name>
    <dbReference type="NCBI Taxonomy" id="395963"/>
    <lineage>
        <taxon>Bacteria</taxon>
        <taxon>Pseudomonadati</taxon>
        <taxon>Pseudomonadota</taxon>
        <taxon>Alphaproteobacteria</taxon>
        <taxon>Hyphomicrobiales</taxon>
        <taxon>Beijerinckiaceae</taxon>
        <taxon>Beijerinckia</taxon>
    </lineage>
</organism>
<dbReference type="GO" id="GO:0020037">
    <property type="term" value="F:heme binding"/>
    <property type="evidence" value="ECO:0007669"/>
    <property type="project" value="InterPro"/>
</dbReference>
<dbReference type="OrthoDB" id="9764248at2"/>
<dbReference type="GO" id="GO:0004497">
    <property type="term" value="F:monooxygenase activity"/>
    <property type="evidence" value="ECO:0007669"/>
    <property type="project" value="UniProtKB-KW"/>
</dbReference>
<evidence type="ECO:0000256" key="1">
    <source>
        <dbReference type="ARBA" id="ARBA00010617"/>
    </source>
</evidence>